<protein>
    <recommendedName>
        <fullName evidence="2">Phage terminase large subunit N-terminal domain-containing protein</fullName>
    </recommendedName>
</protein>
<dbReference type="Gene3D" id="3.30.420.280">
    <property type="match status" value="1"/>
</dbReference>
<evidence type="ECO:0000313" key="1">
    <source>
        <dbReference type="EMBL" id="KKN28932.1"/>
    </source>
</evidence>
<evidence type="ECO:0008006" key="2">
    <source>
        <dbReference type="Google" id="ProtNLM"/>
    </source>
</evidence>
<name>A0A0F9PW38_9ZZZZ</name>
<reference evidence="1" key="1">
    <citation type="journal article" date="2015" name="Nature">
        <title>Complex archaea that bridge the gap between prokaryotes and eukaryotes.</title>
        <authorList>
            <person name="Spang A."/>
            <person name="Saw J.H."/>
            <person name="Jorgensen S.L."/>
            <person name="Zaremba-Niedzwiedzka K."/>
            <person name="Martijn J."/>
            <person name="Lind A.E."/>
            <person name="van Eijk R."/>
            <person name="Schleper C."/>
            <person name="Guy L."/>
            <person name="Ettema T.J."/>
        </authorList>
    </citation>
    <scope>NUCLEOTIDE SEQUENCE</scope>
</reference>
<sequence length="431" mass="49992">MITLQEIKWLGEPLALYKPLDKAQEDFHKSQADVRWLFGGNQSSKTYTNMMDLTQLALDIHPFRSTPRGVHWAAIESWELVRDILWKEYIEDFIPKHHILNIIYGQDRVPRKLFLKNGHTIEFKAFNQGVSLFEGRKIDSCHCDEQCKHDFVDILTEIQARLMAKEGFLSWSMTPIIPQPFLEERIEELPDTDEVFYANLNFNRVSCGGYIPDKRIDAMIAEWPEEIQATRIEGRFASFYGAVYKTFSRSVHVIKPFRIPNEWERYRGFDFGFTNPFVCLWAAIDGDGNWYIYHEYYKAKTGIGEHIVNVKHISGEENYVTSWADPENAENRAELRKEGIITKSARKDIARGIEVVQMKLKVKPNGKPSLFIFNTCSNTCREIATYHYPKGSSSKNPKDVPTQKNDHTVDVIRYILYSVDKPVKKGSVYVA</sequence>
<dbReference type="AlphaFoldDB" id="A0A0F9PW38"/>
<dbReference type="Gene3D" id="3.40.50.300">
    <property type="entry name" value="P-loop containing nucleotide triphosphate hydrolases"/>
    <property type="match status" value="1"/>
</dbReference>
<comment type="caution">
    <text evidence="1">The sequence shown here is derived from an EMBL/GenBank/DDBJ whole genome shotgun (WGS) entry which is preliminary data.</text>
</comment>
<dbReference type="EMBL" id="LAZR01002524">
    <property type="protein sequence ID" value="KKN28932.1"/>
    <property type="molecule type" value="Genomic_DNA"/>
</dbReference>
<dbReference type="InterPro" id="IPR027417">
    <property type="entry name" value="P-loop_NTPase"/>
</dbReference>
<organism evidence="1">
    <name type="scientific">marine sediment metagenome</name>
    <dbReference type="NCBI Taxonomy" id="412755"/>
    <lineage>
        <taxon>unclassified sequences</taxon>
        <taxon>metagenomes</taxon>
        <taxon>ecological metagenomes</taxon>
    </lineage>
</organism>
<gene>
    <name evidence="1" type="ORF">LCGC14_0849300</name>
</gene>
<proteinExistence type="predicted"/>
<accession>A0A0F9PW38</accession>